<proteinExistence type="predicted"/>
<evidence type="ECO:0000256" key="1">
    <source>
        <dbReference type="SAM" id="Phobius"/>
    </source>
</evidence>
<keyword evidence="1" id="KW-1133">Transmembrane helix</keyword>
<dbReference type="AlphaFoldDB" id="A0A6J6FNB1"/>
<accession>A0A6J6FNB1</accession>
<dbReference type="Pfam" id="PF11377">
    <property type="entry name" value="DUF3180"/>
    <property type="match status" value="1"/>
</dbReference>
<feature type="transmembrane region" description="Helical" evidence="1">
    <location>
        <begin position="39"/>
        <end position="59"/>
    </location>
</feature>
<feature type="transmembrane region" description="Helical" evidence="1">
    <location>
        <begin position="115"/>
        <end position="135"/>
    </location>
</feature>
<reference evidence="2" key="1">
    <citation type="submission" date="2020-05" db="EMBL/GenBank/DDBJ databases">
        <authorList>
            <person name="Chiriac C."/>
            <person name="Salcher M."/>
            <person name="Ghai R."/>
            <person name="Kavagutti S V."/>
        </authorList>
    </citation>
    <scope>NUCLEOTIDE SEQUENCE</scope>
</reference>
<gene>
    <name evidence="2" type="ORF">UFOPK1788_00467</name>
</gene>
<protein>
    <submittedName>
        <fullName evidence="2">Unannotated protein</fullName>
    </submittedName>
</protein>
<sequence>MKKTNPLVLVGLTPFGFALGFGLDWVFVATGRPSLPVPWSLTVSLVLVGAVVVALGARVNWATQPKPGRRINPVAAVQILTLAQSAALSGAVVFGAIGGIIAFTVTRPYIAADALPSSIAGLVASIVLVVCALVAEWLCRVPPTDADGELA</sequence>
<feature type="transmembrane region" description="Helical" evidence="1">
    <location>
        <begin position="7"/>
        <end position="27"/>
    </location>
</feature>
<organism evidence="2">
    <name type="scientific">freshwater metagenome</name>
    <dbReference type="NCBI Taxonomy" id="449393"/>
    <lineage>
        <taxon>unclassified sequences</taxon>
        <taxon>metagenomes</taxon>
        <taxon>ecological metagenomes</taxon>
    </lineage>
</organism>
<feature type="transmembrane region" description="Helical" evidence="1">
    <location>
        <begin position="79"/>
        <end position="103"/>
    </location>
</feature>
<evidence type="ECO:0000313" key="2">
    <source>
        <dbReference type="EMBL" id="CAB4589890.1"/>
    </source>
</evidence>
<keyword evidence="1" id="KW-0472">Membrane</keyword>
<keyword evidence="1" id="KW-0812">Transmembrane</keyword>
<dbReference type="EMBL" id="CAEZUE010000044">
    <property type="protein sequence ID" value="CAB4589890.1"/>
    <property type="molecule type" value="Genomic_DNA"/>
</dbReference>
<dbReference type="InterPro" id="IPR021517">
    <property type="entry name" value="DUF3180"/>
</dbReference>
<name>A0A6J6FNB1_9ZZZZ</name>